<comment type="function">
    <text evidence="9">Part of the tripartite ATP-independent periplasmic (TRAP) transport system.</text>
</comment>
<evidence type="ECO:0000313" key="12">
    <source>
        <dbReference type="EMBL" id="MFC3684885.1"/>
    </source>
</evidence>
<comment type="similarity">
    <text evidence="8 9">Belongs to the TRAP transporter small permease family.</text>
</comment>
<evidence type="ECO:0000256" key="8">
    <source>
        <dbReference type="ARBA" id="ARBA00038436"/>
    </source>
</evidence>
<comment type="caution">
    <text evidence="12">The sequence shown here is derived from an EMBL/GenBank/DDBJ whole genome shotgun (WGS) entry which is preliminary data.</text>
</comment>
<evidence type="ECO:0000256" key="3">
    <source>
        <dbReference type="ARBA" id="ARBA00022475"/>
    </source>
</evidence>
<dbReference type="EMBL" id="JBHRXX010000007">
    <property type="protein sequence ID" value="MFC3684885.1"/>
    <property type="molecule type" value="Genomic_DNA"/>
</dbReference>
<dbReference type="PANTHER" id="PTHR35011">
    <property type="entry name" value="2,3-DIKETO-L-GULONATE TRAP TRANSPORTER SMALL PERMEASE PROTEIN YIAM"/>
    <property type="match status" value="1"/>
</dbReference>
<accession>A0ABV7W4Z6</accession>
<proteinExistence type="inferred from homology"/>
<dbReference type="Pfam" id="PF04290">
    <property type="entry name" value="DctQ"/>
    <property type="match status" value="1"/>
</dbReference>
<keyword evidence="3" id="KW-1003">Cell membrane</keyword>
<keyword evidence="6 9" id="KW-1133">Transmembrane helix</keyword>
<protein>
    <recommendedName>
        <fullName evidence="9">TRAP transporter small permease protein</fullName>
    </recommendedName>
</protein>
<evidence type="ECO:0000256" key="6">
    <source>
        <dbReference type="ARBA" id="ARBA00022989"/>
    </source>
</evidence>
<comment type="subcellular location">
    <subcellularLocation>
        <location evidence="1 9">Cell inner membrane</location>
        <topology evidence="1 9">Multi-pass membrane protein</topology>
    </subcellularLocation>
</comment>
<evidence type="ECO:0000313" key="13">
    <source>
        <dbReference type="Proteomes" id="UP001595729"/>
    </source>
</evidence>
<evidence type="ECO:0000256" key="1">
    <source>
        <dbReference type="ARBA" id="ARBA00004429"/>
    </source>
</evidence>
<dbReference type="RefSeq" id="WP_382175250.1">
    <property type="nucleotide sequence ID" value="NZ_JBHRXX010000007.1"/>
</dbReference>
<gene>
    <name evidence="12" type="ORF">ACFOPI_14875</name>
</gene>
<evidence type="ECO:0000256" key="5">
    <source>
        <dbReference type="ARBA" id="ARBA00022692"/>
    </source>
</evidence>
<keyword evidence="4 9" id="KW-0997">Cell inner membrane</keyword>
<feature type="transmembrane region" description="Helical" evidence="9">
    <location>
        <begin position="93"/>
        <end position="113"/>
    </location>
</feature>
<sequence>MTHEHAPFRILARTADLFTLASGWWLLLIALGTCVEMVSRKLFNFSLQGVDEIGGYTLAVTSALGFSFTLLARGHTRVDFLLGRLPTGPRAALNALAMVTLAAVAVFASYRAFNVLAESIEFDSHSTSPLQTPMWIPQSLWFFGYLLFSLTATAMAVHACLLLVKDRERLNRVYGPPTLEEEIESETGGIRISDAAPEGGQR</sequence>
<dbReference type="Proteomes" id="UP001595729">
    <property type="component" value="Unassembled WGS sequence"/>
</dbReference>
<feature type="transmembrane region" description="Helical" evidence="9">
    <location>
        <begin position="53"/>
        <end position="72"/>
    </location>
</feature>
<evidence type="ECO:0000256" key="10">
    <source>
        <dbReference type="SAM" id="MobiDB-lite"/>
    </source>
</evidence>
<evidence type="ECO:0000256" key="4">
    <source>
        <dbReference type="ARBA" id="ARBA00022519"/>
    </source>
</evidence>
<keyword evidence="13" id="KW-1185">Reference proteome</keyword>
<keyword evidence="2 9" id="KW-0813">Transport</keyword>
<evidence type="ECO:0000256" key="2">
    <source>
        <dbReference type="ARBA" id="ARBA00022448"/>
    </source>
</evidence>
<dbReference type="PANTHER" id="PTHR35011:SF10">
    <property type="entry name" value="TRAP TRANSPORTER SMALL PERMEASE PROTEIN"/>
    <property type="match status" value="1"/>
</dbReference>
<feature type="transmembrane region" description="Helical" evidence="9">
    <location>
        <begin position="12"/>
        <end position="33"/>
    </location>
</feature>
<name>A0ABV7W4Z6_9BURK</name>
<dbReference type="InterPro" id="IPR007387">
    <property type="entry name" value="TRAP_DctQ"/>
</dbReference>
<feature type="domain" description="Tripartite ATP-independent periplasmic transporters DctQ component" evidence="11">
    <location>
        <begin position="29"/>
        <end position="158"/>
    </location>
</feature>
<feature type="transmembrane region" description="Helical" evidence="9">
    <location>
        <begin position="140"/>
        <end position="164"/>
    </location>
</feature>
<dbReference type="InterPro" id="IPR055348">
    <property type="entry name" value="DctQ"/>
</dbReference>
<keyword evidence="5 9" id="KW-0812">Transmembrane</keyword>
<evidence type="ECO:0000256" key="7">
    <source>
        <dbReference type="ARBA" id="ARBA00023136"/>
    </source>
</evidence>
<comment type="subunit">
    <text evidence="9">The complex comprises the extracytoplasmic solute receptor protein and the two transmembrane proteins.</text>
</comment>
<evidence type="ECO:0000256" key="9">
    <source>
        <dbReference type="RuleBase" id="RU369079"/>
    </source>
</evidence>
<organism evidence="12 13">
    <name type="scientific">Hydrogenophaga luteola</name>
    <dbReference type="NCBI Taxonomy" id="1591122"/>
    <lineage>
        <taxon>Bacteria</taxon>
        <taxon>Pseudomonadati</taxon>
        <taxon>Pseudomonadota</taxon>
        <taxon>Betaproteobacteria</taxon>
        <taxon>Burkholderiales</taxon>
        <taxon>Comamonadaceae</taxon>
        <taxon>Hydrogenophaga</taxon>
    </lineage>
</organism>
<feature type="region of interest" description="Disordered" evidence="10">
    <location>
        <begin position="182"/>
        <end position="202"/>
    </location>
</feature>
<reference evidence="13" key="1">
    <citation type="journal article" date="2019" name="Int. J. Syst. Evol. Microbiol.">
        <title>The Global Catalogue of Microorganisms (GCM) 10K type strain sequencing project: providing services to taxonomists for standard genome sequencing and annotation.</title>
        <authorList>
            <consortium name="The Broad Institute Genomics Platform"/>
            <consortium name="The Broad Institute Genome Sequencing Center for Infectious Disease"/>
            <person name="Wu L."/>
            <person name="Ma J."/>
        </authorList>
    </citation>
    <scope>NUCLEOTIDE SEQUENCE [LARGE SCALE GENOMIC DNA]</scope>
    <source>
        <strain evidence="13">KCTC 42501</strain>
    </source>
</reference>
<evidence type="ECO:0000259" key="11">
    <source>
        <dbReference type="Pfam" id="PF04290"/>
    </source>
</evidence>
<keyword evidence="7 9" id="KW-0472">Membrane</keyword>